<comment type="similarity">
    <text evidence="6">Belongs to the mannonate dehydratase family.</text>
</comment>
<dbReference type="Gene3D" id="3.20.20.150">
    <property type="entry name" value="Divalent-metal-dependent TIM barrel enzymes"/>
    <property type="match status" value="1"/>
</dbReference>
<comment type="catalytic activity">
    <reaction evidence="1">
        <text>D-mannonate = 2-dehydro-3-deoxy-D-gluconate + H2O</text>
        <dbReference type="Rhea" id="RHEA:20097"/>
        <dbReference type="ChEBI" id="CHEBI:15377"/>
        <dbReference type="ChEBI" id="CHEBI:17767"/>
        <dbReference type="ChEBI" id="CHEBI:57990"/>
        <dbReference type="EC" id="4.2.1.8"/>
    </reaction>
</comment>
<dbReference type="PANTHER" id="PTHR30387:SF2">
    <property type="entry name" value="MANNONATE DEHYDRATASE"/>
    <property type="match status" value="1"/>
</dbReference>
<dbReference type="OrthoDB" id="39900at2157"/>
<keyword evidence="9" id="KW-0464">Manganese</keyword>
<evidence type="ECO:0000256" key="2">
    <source>
        <dbReference type="ARBA" id="ARBA00001936"/>
    </source>
</evidence>
<dbReference type="GO" id="GO:0008927">
    <property type="term" value="F:mannonate dehydratase activity"/>
    <property type="evidence" value="ECO:0007669"/>
    <property type="project" value="UniProtKB-EC"/>
</dbReference>
<evidence type="ECO:0000313" key="11">
    <source>
        <dbReference type="EMBL" id="QLH83744.1"/>
    </source>
</evidence>
<dbReference type="GO" id="GO:0030145">
    <property type="term" value="F:manganese ion binding"/>
    <property type="evidence" value="ECO:0007669"/>
    <property type="project" value="TreeGrafter"/>
</dbReference>
<evidence type="ECO:0000256" key="4">
    <source>
        <dbReference type="ARBA" id="ARBA00002713"/>
    </source>
</evidence>
<dbReference type="InterPro" id="IPR036237">
    <property type="entry name" value="Xyl_isomerase-like_sf"/>
</dbReference>
<comment type="cofactor">
    <cofactor evidence="2">
        <name>Mn(2+)</name>
        <dbReference type="ChEBI" id="CHEBI:29035"/>
    </cofactor>
</comment>
<dbReference type="InterPro" id="IPR004628">
    <property type="entry name" value="Man_deHydtase"/>
</dbReference>
<comment type="function">
    <text evidence="4">Catalyzes the dehydration of D-mannonate.</text>
</comment>
<keyword evidence="10" id="KW-0456">Lyase</keyword>
<gene>
    <name evidence="11" type="ORF">HZS54_19840</name>
</gene>
<evidence type="ECO:0000256" key="9">
    <source>
        <dbReference type="ARBA" id="ARBA00023211"/>
    </source>
</evidence>
<evidence type="ECO:0000313" key="12">
    <source>
        <dbReference type="Proteomes" id="UP000509346"/>
    </source>
</evidence>
<keyword evidence="12" id="KW-1185">Reference proteome</keyword>
<dbReference type="GeneID" id="56084891"/>
<organism evidence="11 12">
    <name type="scientific">Halosimplex pelagicum</name>
    <dbReference type="NCBI Taxonomy" id="869886"/>
    <lineage>
        <taxon>Archaea</taxon>
        <taxon>Methanobacteriati</taxon>
        <taxon>Methanobacteriota</taxon>
        <taxon>Stenosarchaea group</taxon>
        <taxon>Halobacteria</taxon>
        <taxon>Halobacteriales</taxon>
        <taxon>Haloarculaceae</taxon>
        <taxon>Halosimplex</taxon>
    </lineage>
</organism>
<dbReference type="RefSeq" id="WP_179918786.1">
    <property type="nucleotide sequence ID" value="NZ_CP058909.1"/>
</dbReference>
<evidence type="ECO:0000256" key="8">
    <source>
        <dbReference type="ARBA" id="ARBA00023004"/>
    </source>
</evidence>
<accession>A0A7D5PBI5</accession>
<dbReference type="EC" id="4.2.1.8" evidence="7"/>
<keyword evidence="8" id="KW-0408">Iron</keyword>
<dbReference type="Proteomes" id="UP000509346">
    <property type="component" value="Chromosome"/>
</dbReference>
<dbReference type="GO" id="GO:0042840">
    <property type="term" value="P:D-glucuronate catabolic process"/>
    <property type="evidence" value="ECO:0007669"/>
    <property type="project" value="TreeGrafter"/>
</dbReference>
<dbReference type="KEGG" id="hpel:HZS54_19840"/>
<protein>
    <recommendedName>
        <fullName evidence="7">mannonate dehydratase</fullName>
        <ecNumber evidence="7">4.2.1.8</ecNumber>
    </recommendedName>
</protein>
<dbReference type="EMBL" id="CP058909">
    <property type="protein sequence ID" value="QLH83744.1"/>
    <property type="molecule type" value="Genomic_DNA"/>
</dbReference>
<evidence type="ECO:0000256" key="6">
    <source>
        <dbReference type="ARBA" id="ARBA00007389"/>
    </source>
</evidence>
<name>A0A7D5PBI5_9EURY</name>
<dbReference type="AlphaFoldDB" id="A0A7D5PBI5"/>
<evidence type="ECO:0000256" key="10">
    <source>
        <dbReference type="ARBA" id="ARBA00023239"/>
    </source>
</evidence>
<evidence type="ECO:0000256" key="7">
    <source>
        <dbReference type="ARBA" id="ARBA00012927"/>
    </source>
</evidence>
<dbReference type="SUPFAM" id="SSF51658">
    <property type="entry name" value="Xylose isomerase-like"/>
    <property type="match status" value="1"/>
</dbReference>
<comment type="pathway">
    <text evidence="5">Carbohydrate metabolism; pentose and glucuronate interconversion.</text>
</comment>
<reference evidence="11 12" key="1">
    <citation type="submission" date="2020-07" db="EMBL/GenBank/DDBJ databases">
        <title>Halosimplex litoreum sp. nov. and Halosimplex rubrum sp. nov., isolated from different salt environments.</title>
        <authorList>
            <person name="Cui H."/>
        </authorList>
    </citation>
    <scope>NUCLEOTIDE SEQUENCE [LARGE SCALE GENOMIC DNA]</scope>
    <source>
        <strain evidence="11 12">R2</strain>
    </source>
</reference>
<dbReference type="Pfam" id="PF03786">
    <property type="entry name" value="UxuA"/>
    <property type="match status" value="2"/>
</dbReference>
<sequence length="335" mass="36670">MVQLSLVLPRQPDERWQLAKQMGVEQAVVHPLEVGDDKTHWSYDDLLGTKNWLEDAGLEFAVLEGSVPISDRIRLGLDGRDEDIAEFKGFLRDCGDLGIPVVCYDWMAGVRWARTEAHVESRGGSLTTGYDNAKMGTGPGTDAADVTREQVWDAIEYFLTEVVPVAEEAGVKLGLHPDDPPRESVGDIPRIANSVENYDRVLDIYDSEYNGVTFCQGNFAAMGVDVPETIRHFGEKINFAHFRDVAGDADRFVETWHDDGPTDMQAAMDAFVDAGFDGPMRPDHVPTMAGEDNSNPGYHTKGRLFAIGYMRGLLESAEGTVGAAQETAEATEGGA</sequence>
<evidence type="ECO:0000256" key="3">
    <source>
        <dbReference type="ARBA" id="ARBA00001954"/>
    </source>
</evidence>
<dbReference type="GO" id="GO:0008198">
    <property type="term" value="F:ferrous iron binding"/>
    <property type="evidence" value="ECO:0007669"/>
    <property type="project" value="TreeGrafter"/>
</dbReference>
<dbReference type="PANTHER" id="PTHR30387">
    <property type="entry name" value="MANNONATE DEHYDRATASE"/>
    <property type="match status" value="1"/>
</dbReference>
<comment type="cofactor">
    <cofactor evidence="3">
        <name>Fe(2+)</name>
        <dbReference type="ChEBI" id="CHEBI:29033"/>
    </cofactor>
</comment>
<proteinExistence type="inferred from homology"/>
<dbReference type="PIRSF" id="PIRSF016049">
    <property type="entry name" value="Man_dehyd"/>
    <property type="match status" value="1"/>
</dbReference>
<evidence type="ECO:0000256" key="1">
    <source>
        <dbReference type="ARBA" id="ARBA00001794"/>
    </source>
</evidence>
<evidence type="ECO:0000256" key="5">
    <source>
        <dbReference type="ARBA" id="ARBA00004892"/>
    </source>
</evidence>